<feature type="region of interest" description="Disordered" evidence="5">
    <location>
        <begin position="1071"/>
        <end position="1110"/>
    </location>
</feature>
<dbReference type="GO" id="GO:0006893">
    <property type="term" value="P:Golgi to plasma membrane transport"/>
    <property type="evidence" value="ECO:0007669"/>
    <property type="project" value="TreeGrafter"/>
</dbReference>
<dbReference type="PANTHER" id="PTHR14146">
    <property type="entry name" value="EXOCYST COMPLEX COMPONENT 4"/>
    <property type="match status" value="1"/>
</dbReference>
<keyword evidence="3 4" id="KW-0653">Protein transport</keyword>
<dbReference type="GO" id="GO:0006612">
    <property type="term" value="P:protein targeting to membrane"/>
    <property type="evidence" value="ECO:0007669"/>
    <property type="project" value="UniProtKB-UniRule"/>
</dbReference>
<evidence type="ECO:0000256" key="5">
    <source>
        <dbReference type="SAM" id="MobiDB-lite"/>
    </source>
</evidence>
<feature type="domain" description="Exocyst complex component Sec8 N-terminal" evidence="6">
    <location>
        <begin position="2"/>
        <end position="82"/>
    </location>
</feature>
<dbReference type="Pfam" id="PF04048">
    <property type="entry name" value="Sec8_N"/>
    <property type="match status" value="1"/>
</dbReference>
<evidence type="ECO:0000256" key="2">
    <source>
        <dbReference type="ARBA" id="ARBA00022483"/>
    </source>
</evidence>
<dbReference type="InParanoid" id="D2VIT0"/>
<evidence type="ECO:0000256" key="1">
    <source>
        <dbReference type="ARBA" id="ARBA00022448"/>
    </source>
</evidence>
<dbReference type="InterPro" id="IPR048630">
    <property type="entry name" value="Sec8_M"/>
</dbReference>
<dbReference type="KEGG" id="ngr:NAEGRDRAFT_68784"/>
<dbReference type="Proteomes" id="UP000006671">
    <property type="component" value="Unassembled WGS sequence"/>
</dbReference>
<accession>D2VIT0</accession>
<evidence type="ECO:0000259" key="7">
    <source>
        <dbReference type="Pfam" id="PF20652"/>
    </source>
</evidence>
<evidence type="ECO:0000313" key="9">
    <source>
        <dbReference type="Proteomes" id="UP000006671"/>
    </source>
</evidence>
<dbReference type="OrthoDB" id="272977at2759"/>
<dbReference type="GO" id="GO:0090522">
    <property type="term" value="P:vesicle tethering involved in exocytosis"/>
    <property type="evidence" value="ECO:0007669"/>
    <property type="project" value="UniProtKB-UniRule"/>
</dbReference>
<proteinExistence type="inferred from homology"/>
<dbReference type="RefSeq" id="XP_002676072.1">
    <property type="nucleotide sequence ID" value="XM_002676026.1"/>
</dbReference>
<dbReference type="eggNOG" id="KOG3691">
    <property type="taxonomic scope" value="Eukaryota"/>
</dbReference>
<keyword evidence="2 4" id="KW-0268">Exocytosis</keyword>
<feature type="domain" description="Exocyst complex component Sec8 middle helical bundle" evidence="7">
    <location>
        <begin position="221"/>
        <end position="328"/>
    </location>
</feature>
<evidence type="ECO:0000256" key="4">
    <source>
        <dbReference type="RuleBase" id="RU367079"/>
    </source>
</evidence>
<keyword evidence="1 4" id="KW-0813">Transport</keyword>
<protein>
    <recommendedName>
        <fullName evidence="4">Exocyst complex component Sec8</fullName>
    </recommendedName>
</protein>
<comment type="function">
    <text evidence="4">Component of the exocyst complex involved in the docking of exocytic vesicles with fusion sites on the plasma membrane.</text>
</comment>
<sequence>MVSFNYEEFNKSIRNFSDILQELNGSQQKIQKLRDNVKKTKVCLKSHATDLSTLYTNYLQHSEYLRILNIVNEVKQVPDRISVLIEKKHYSSAIRLSKKCHQYLKNSPELKHIKGLEDIRNQLKNFEKQLPDKMIDALTTHLYSLDVEKCTIPKEQLPKSPMHARPISITEESIKKKIQNERMNTKKQGFQSVHERAFAMVQQKNTDSFDLADNTDLTFDPEQDSNYFLSMIIDGLDTLGKLSLLQSRMVHSLKYDVRSLIEKQILEFVNNLEEQGADFTWNISQSMLKESKSATSIQQGAILKKLFNRIFSNIAQLLEKYKFMIGIMELRAASLDFSSLTNTSEDTMVATPVDIKLTKPVIEKIKKAINEKIDHLKINLKTKEPSNYMSLLSDHSSKTKEANNLYLSLLTDLSNNFFKKNMEEDLRVRDVISFFEGQLSLKITKQTAMTDSIKEKFSSLITTSVSDSTTPHTFTATYVWKTAQEEIKNVLKDILGLTNLSSLVETLGSKSSTEALKNIIDTGAPSSHDDYKITFKYSFNVDYYEQSNEKSSDSDVSPIISHFSKYFLLSPYNMLWVYKEVSTFIDQCKTIVVDEIGKNDSNEYQSLKVFCDDIVRHYLLSVVKTDYRTKMNELLRKDSTAFNCVNSKDFASLLPNSNREIYNQKEIFLGSISCMRWISEIIVIAKTIPIIKYEFYSTIELVLKRYLDECYTFFDLALSSSYCQQILKQSRDYSSVLVNEPLFQKAQKWKPLNLKRKAVDPEEIRKIFEQLVDKPISNITYDSSRKTHVIDRTSGFMSLSALNGTLEWVLENIYLWHFDIISLTAKQNTSMTDFHHASKDKLFKHTNRSTSLLLNSSFQVVRQLEDYYEKFVELYNDCLLAIKIDLRIRCLFSVKKNLVQNLIDSDHPYSSEELTEQPESFVEEFNKDLLMIYRSLSTCTSEEKLNYVFSGIGKFISGLLINSLVTASKSSSPKFSIEGIQRMKRNITALQQQISYVTSKQELSFNSVIQYYELLLLDEIGLIEHARNIHTFTREQYLSIFKCTTPKQSIDKKKFERDLDGAIHKSKLIKKSASSATLSQSSIPTTPTLKHSTTATSTLSTSSSKQQLNN</sequence>
<evidence type="ECO:0000313" key="8">
    <source>
        <dbReference type="EMBL" id="EFC43328.1"/>
    </source>
</evidence>
<dbReference type="InterPro" id="IPR039682">
    <property type="entry name" value="Sec8/EXOC4"/>
</dbReference>
<dbReference type="PANTHER" id="PTHR14146:SF0">
    <property type="entry name" value="EXOCYST COMPLEX COMPONENT 4"/>
    <property type="match status" value="1"/>
</dbReference>
<dbReference type="GO" id="GO:0006904">
    <property type="term" value="P:vesicle docking involved in exocytosis"/>
    <property type="evidence" value="ECO:0007669"/>
    <property type="project" value="InterPro"/>
</dbReference>
<name>D2VIT0_NAEGR</name>
<reference evidence="8 9" key="1">
    <citation type="journal article" date="2010" name="Cell">
        <title>The genome of Naegleria gruberi illuminates early eukaryotic versatility.</title>
        <authorList>
            <person name="Fritz-Laylin L.K."/>
            <person name="Prochnik S.E."/>
            <person name="Ginger M.L."/>
            <person name="Dacks J.B."/>
            <person name="Carpenter M.L."/>
            <person name="Field M.C."/>
            <person name="Kuo A."/>
            <person name="Paredez A."/>
            <person name="Chapman J."/>
            <person name="Pham J."/>
            <person name="Shu S."/>
            <person name="Neupane R."/>
            <person name="Cipriano M."/>
            <person name="Mancuso J."/>
            <person name="Tu H."/>
            <person name="Salamov A."/>
            <person name="Lindquist E."/>
            <person name="Shapiro H."/>
            <person name="Lucas S."/>
            <person name="Grigoriev I.V."/>
            <person name="Cande W.Z."/>
            <person name="Fulton C."/>
            <person name="Rokhsar D.S."/>
            <person name="Dawson S.C."/>
        </authorList>
    </citation>
    <scope>NUCLEOTIDE SEQUENCE [LARGE SCALE GENOMIC DNA]</scope>
    <source>
        <strain evidence="8 9">NEG-M</strain>
    </source>
</reference>
<dbReference type="GO" id="GO:0015031">
    <property type="term" value="P:protein transport"/>
    <property type="evidence" value="ECO:0007669"/>
    <property type="project" value="UniProtKB-KW"/>
</dbReference>
<dbReference type="STRING" id="5762.D2VIT0"/>
<dbReference type="Pfam" id="PF20652">
    <property type="entry name" value="Sec8_C"/>
    <property type="match status" value="1"/>
</dbReference>
<dbReference type="OMA" id="HSEYLRI"/>
<dbReference type="GO" id="GO:0000145">
    <property type="term" value="C:exocyst"/>
    <property type="evidence" value="ECO:0007669"/>
    <property type="project" value="UniProtKB-UniRule"/>
</dbReference>
<dbReference type="VEuPathDB" id="AmoebaDB:NAEGRDRAFT_68784"/>
<organism evidence="9">
    <name type="scientific">Naegleria gruberi</name>
    <name type="common">Amoeba</name>
    <dbReference type="NCBI Taxonomy" id="5762"/>
    <lineage>
        <taxon>Eukaryota</taxon>
        <taxon>Discoba</taxon>
        <taxon>Heterolobosea</taxon>
        <taxon>Tetramitia</taxon>
        <taxon>Eutetramitia</taxon>
        <taxon>Vahlkampfiidae</taxon>
        <taxon>Naegleria</taxon>
    </lineage>
</organism>
<comment type="similarity">
    <text evidence="4">Belongs to the SEC8 family.</text>
</comment>
<dbReference type="EMBL" id="GG738874">
    <property type="protein sequence ID" value="EFC43328.1"/>
    <property type="molecule type" value="Genomic_DNA"/>
</dbReference>
<keyword evidence="9" id="KW-1185">Reference proteome</keyword>
<dbReference type="GeneID" id="8862003"/>
<evidence type="ECO:0000259" key="6">
    <source>
        <dbReference type="Pfam" id="PF04048"/>
    </source>
</evidence>
<gene>
    <name evidence="8" type="ORF">NAEGRDRAFT_68784</name>
</gene>
<dbReference type="InterPro" id="IPR007191">
    <property type="entry name" value="Sec8_exocyst_N"/>
</dbReference>
<dbReference type="AlphaFoldDB" id="D2VIT0"/>
<evidence type="ECO:0000256" key="3">
    <source>
        <dbReference type="ARBA" id="ARBA00022927"/>
    </source>
</evidence>